<dbReference type="SFLD" id="SFLDG01017">
    <property type="entry name" value="Polyprenyl_Transferase_Like"/>
    <property type="match status" value="1"/>
</dbReference>
<evidence type="ECO:0000256" key="1">
    <source>
        <dbReference type="ARBA" id="ARBA00001946"/>
    </source>
</evidence>
<comment type="caution">
    <text evidence="7">The sequence shown here is derived from an EMBL/GenBank/DDBJ whole genome shotgun (WGS) entry which is preliminary data.</text>
</comment>
<dbReference type="PANTHER" id="PTHR12001:SF85">
    <property type="entry name" value="SHORT CHAIN ISOPRENYL DIPHOSPHATE SYNTHASE"/>
    <property type="match status" value="1"/>
</dbReference>
<dbReference type="PROSITE" id="PS00444">
    <property type="entry name" value="POLYPRENYL_SYNTHASE_2"/>
    <property type="match status" value="1"/>
</dbReference>
<keyword evidence="8" id="KW-1185">Reference proteome</keyword>
<keyword evidence="3 6" id="KW-0808">Transferase</keyword>
<dbReference type="PROSITE" id="PS00723">
    <property type="entry name" value="POLYPRENYL_SYNTHASE_1"/>
    <property type="match status" value="1"/>
</dbReference>
<dbReference type="GO" id="GO:0046872">
    <property type="term" value="F:metal ion binding"/>
    <property type="evidence" value="ECO:0007669"/>
    <property type="project" value="UniProtKB-KW"/>
</dbReference>
<evidence type="ECO:0000256" key="4">
    <source>
        <dbReference type="ARBA" id="ARBA00022723"/>
    </source>
</evidence>
<keyword evidence="5" id="KW-0460">Magnesium</keyword>
<dbReference type="Proteomes" id="UP000190539">
    <property type="component" value="Unassembled WGS sequence"/>
</dbReference>
<accession>A0A1V4AF96</accession>
<dbReference type="InterPro" id="IPR008949">
    <property type="entry name" value="Isoprenoid_synthase_dom_sf"/>
</dbReference>
<dbReference type="CDD" id="cd00685">
    <property type="entry name" value="Trans_IPPS_HT"/>
    <property type="match status" value="1"/>
</dbReference>
<dbReference type="Pfam" id="PF00348">
    <property type="entry name" value="polyprenyl_synt"/>
    <property type="match status" value="1"/>
</dbReference>
<dbReference type="EMBL" id="MVFC01000001">
    <property type="protein sequence ID" value="OON82734.1"/>
    <property type="molecule type" value="Genomic_DNA"/>
</dbReference>
<reference evidence="7 8" key="1">
    <citation type="submission" date="2017-02" db="EMBL/GenBank/DDBJ databases">
        <title>Draft Genome Sequence of Streptomyces tsukubaensis F601, a Producer of the immunosuppressant tacrolimus FK506.</title>
        <authorList>
            <person name="Zong G."/>
            <person name="Zhong C."/>
            <person name="Fu J."/>
            <person name="Qin R."/>
            <person name="Cao G."/>
        </authorList>
    </citation>
    <scope>NUCLEOTIDE SEQUENCE [LARGE SCALE GENOMIC DNA]</scope>
    <source>
        <strain evidence="7 8">F601</strain>
    </source>
</reference>
<dbReference type="STRING" id="83656.B1H18_01455"/>
<evidence type="ECO:0000313" key="7">
    <source>
        <dbReference type="EMBL" id="OON82734.1"/>
    </source>
</evidence>
<evidence type="ECO:0000256" key="5">
    <source>
        <dbReference type="ARBA" id="ARBA00022842"/>
    </source>
</evidence>
<dbReference type="GO" id="GO:0008299">
    <property type="term" value="P:isoprenoid biosynthetic process"/>
    <property type="evidence" value="ECO:0007669"/>
    <property type="project" value="InterPro"/>
</dbReference>
<proteinExistence type="inferred from homology"/>
<evidence type="ECO:0000256" key="2">
    <source>
        <dbReference type="ARBA" id="ARBA00006706"/>
    </source>
</evidence>
<dbReference type="RefSeq" id="WP_077963958.1">
    <property type="nucleotide sequence ID" value="NZ_CP045178.1"/>
</dbReference>
<dbReference type="SFLD" id="SFLDS00005">
    <property type="entry name" value="Isoprenoid_Synthase_Type_I"/>
    <property type="match status" value="1"/>
</dbReference>
<protein>
    <recommendedName>
        <fullName evidence="9">Geranylgeranyl diphosphate synthase</fullName>
    </recommendedName>
</protein>
<evidence type="ECO:0000313" key="8">
    <source>
        <dbReference type="Proteomes" id="UP000190539"/>
    </source>
</evidence>
<evidence type="ECO:0008006" key="9">
    <source>
        <dbReference type="Google" id="ProtNLM"/>
    </source>
</evidence>
<dbReference type="InterPro" id="IPR033749">
    <property type="entry name" value="Polyprenyl_synt_CS"/>
</dbReference>
<organism evidence="7 8">
    <name type="scientific">Streptomyces tsukubensis</name>
    <dbReference type="NCBI Taxonomy" id="83656"/>
    <lineage>
        <taxon>Bacteria</taxon>
        <taxon>Bacillati</taxon>
        <taxon>Actinomycetota</taxon>
        <taxon>Actinomycetes</taxon>
        <taxon>Kitasatosporales</taxon>
        <taxon>Streptomycetaceae</taxon>
        <taxon>Streptomyces</taxon>
    </lineage>
</organism>
<comment type="cofactor">
    <cofactor evidence="1">
        <name>Mg(2+)</name>
        <dbReference type="ChEBI" id="CHEBI:18420"/>
    </cofactor>
</comment>
<dbReference type="OrthoDB" id="4497239at2"/>
<dbReference type="GO" id="GO:0004659">
    <property type="term" value="F:prenyltransferase activity"/>
    <property type="evidence" value="ECO:0007669"/>
    <property type="project" value="InterPro"/>
</dbReference>
<keyword evidence="4" id="KW-0479">Metal-binding</keyword>
<dbReference type="InterPro" id="IPR000092">
    <property type="entry name" value="Polyprenyl_synt"/>
</dbReference>
<dbReference type="AlphaFoldDB" id="A0A1V4AF96"/>
<evidence type="ECO:0000256" key="3">
    <source>
        <dbReference type="ARBA" id="ARBA00022679"/>
    </source>
</evidence>
<dbReference type="PANTHER" id="PTHR12001">
    <property type="entry name" value="GERANYLGERANYL PYROPHOSPHATE SYNTHASE"/>
    <property type="match status" value="1"/>
</dbReference>
<gene>
    <name evidence="7" type="ORF">B1H18_01455</name>
</gene>
<evidence type="ECO:0000256" key="6">
    <source>
        <dbReference type="RuleBase" id="RU004466"/>
    </source>
</evidence>
<comment type="similarity">
    <text evidence="2 6">Belongs to the FPP/GGPP synthase family.</text>
</comment>
<dbReference type="Gene3D" id="1.10.600.10">
    <property type="entry name" value="Farnesyl Diphosphate Synthase"/>
    <property type="match status" value="1"/>
</dbReference>
<name>A0A1V4AF96_9ACTN</name>
<sequence>MTTLAEAPAPLDPTMIRGAVEARLRAFLDHQEEISGQTPELGLFTGILREQLSAGGKRIRPLFCVTGWHAVRDDPPPDAVWRTAASLELFHAFALIHDDIMDASDTRRGQPTAHRILAALHPDRPDTVGTSAAMLLGDLALGWSYELLHAPGLTDVHLRAVWETFNALRTETLIGQYLDLTGRPAADATVAWRIIRYKTSKYTIERPLQLGARLAGASARQLGALTGYALPLGEAFQLRDDLLGVFGDPAKTGKPTLDDLREGKHTVLTATALRLARPAQRRLLARCLGDPALTEHDAESVRSVLVGTGATNEIEHLIRARRTRALDALDDAPLRPTAVTLLRTLARTVTHRTT</sequence>
<dbReference type="SUPFAM" id="SSF48576">
    <property type="entry name" value="Terpenoid synthases"/>
    <property type="match status" value="1"/>
</dbReference>